<sequence>MFTSLQRKLLIMILSAAVICTSIMGWSWYQSHLSMLDELVKERIQVEAMLIGQMTHDYLIQKNGPAAAKVLDASLAADGHFHAVHLLLPDYSLLAAAGDPIAPKLWLNGGVKHALEHAPTEHYILHPVHDNEQLIGHVLIELEQVSLLQDKESVVYVMLLTMFISLFFAVGIFIIYRNQVSQPLALLATRMKEMLETDPLGQWIETGERSDHPGFERIPVESRDEVGELVSAFNELLEDLELNFEQVYSQYHDLKLSLHQFKEMTIATPLPIVISRIEDGQLLFHNPAALELLDDDRTEVRDKHISEYYVDTDSRKMLRRKLRRDGAVTGYEFEARKMTGGKLWISASVRSIVYNGEDAYLAVLADLTERKEHEDHLRQFNEKLEETIKERTRDLKKAKNQAESSSRAKGVFLANMSHEIRTPMNAVIGLAHLVLDTELDPIQRDYLVKMLGASEDLLAILNEILDLSKVEAGKLTMEEIDFDLSETLEKLTSIAGLKADEKGLNFIVDYPPEVPMQLVGDPLRLRQVLINLVNNAVKFTESGEIRLSIGVMEQEQDSVLLHFSVSDTGIGMSHDDLDRLFKAFSQADSSTTRRFGGTGLGLAISKHLVKLMRGRMSVDSMPGKGSTFHFTASFGLSKALQPSKVLLPEALQQMRVLVVDDNPTVNLVLKRYMKALNLNPECADSAEAALLKIESCSEPPFDLVLMDWKMPGLDGIEASRLIRANDTLSRQPKIILVTAYGGNGHFSDDDRSTIDASMVKPVSMNSLVNTIMSVFECKPDSINLAYGHKPLAYMAPEHLRGAHLLLAEDNEINLQVAMGLLDKVDISVRVAHSGIEVLEALDEEQFDAVLMDMQMPKMGGLEATRKIRLDGRFNDLPVIAMTANTMVDDIRKCREAGMNAHIGKPINPEQMYEILGEHIHVTTADTEHIVKKRNGSHGWDDSAALPLLAGINVEAGIQRLSGDKTGYFNILKKFRHSHEALGENLQELMDAGENTKVLDKLHGLKGVSGNIGADELHLAVKNLETSLKQGGPDVSSRLSDVYCQLDIVMQSLREWCDKEKASSFQSVELIEAMPLLEKMRDLLMDSDGDASDYMNEIKEKFMGSEIETEVRQLHACIDQYDYQAALAVVNRLVETAR</sequence>
<comment type="caution">
    <text evidence="25">The sequence shown here is derived from an EMBL/GenBank/DDBJ whole genome shotgun (WGS) entry which is preliminary data.</text>
</comment>
<dbReference type="PROSITE" id="PS50110">
    <property type="entry name" value="RESPONSE_REGULATORY"/>
    <property type="match status" value="2"/>
</dbReference>
<comment type="subcellular location">
    <subcellularLocation>
        <location evidence="2">Cell membrane</location>
        <topology evidence="2">Multi-pass membrane protein</topology>
    </subcellularLocation>
</comment>
<evidence type="ECO:0000256" key="18">
    <source>
        <dbReference type="SAM" id="Coils"/>
    </source>
</evidence>
<evidence type="ECO:0000256" key="15">
    <source>
        <dbReference type="ARBA" id="ARBA00068150"/>
    </source>
</evidence>
<dbReference type="FunFam" id="1.10.287.130:FF:000002">
    <property type="entry name" value="Two-component osmosensing histidine kinase"/>
    <property type="match status" value="1"/>
</dbReference>
<dbReference type="InterPro" id="IPR036097">
    <property type="entry name" value="HisK_dim/P_sf"/>
</dbReference>
<dbReference type="CDD" id="cd06225">
    <property type="entry name" value="HAMP"/>
    <property type="match status" value="1"/>
</dbReference>
<feature type="modified residue" description="4-aspartylphosphate" evidence="17">
    <location>
        <position position="852"/>
    </location>
</feature>
<dbReference type="InterPro" id="IPR004358">
    <property type="entry name" value="Sig_transdc_His_kin-like_C"/>
</dbReference>
<dbReference type="InterPro" id="IPR011006">
    <property type="entry name" value="CheY-like_superfamily"/>
</dbReference>
<evidence type="ECO:0000256" key="8">
    <source>
        <dbReference type="ARBA" id="ARBA00022741"/>
    </source>
</evidence>
<feature type="domain" description="HAMP" evidence="23">
    <location>
        <begin position="216"/>
        <end position="245"/>
    </location>
</feature>
<evidence type="ECO:0000256" key="10">
    <source>
        <dbReference type="ARBA" id="ARBA00022840"/>
    </source>
</evidence>
<dbReference type="PROSITE" id="PS50113">
    <property type="entry name" value="PAC"/>
    <property type="match status" value="1"/>
</dbReference>
<dbReference type="SMART" id="SM00388">
    <property type="entry name" value="HisKA"/>
    <property type="match status" value="1"/>
</dbReference>
<keyword evidence="7 19" id="KW-0812">Transmembrane</keyword>
<evidence type="ECO:0000313" key="26">
    <source>
        <dbReference type="Proteomes" id="UP000231632"/>
    </source>
</evidence>
<dbReference type="InterPro" id="IPR008207">
    <property type="entry name" value="Sig_transdc_His_kin_Hpt_dom"/>
</dbReference>
<keyword evidence="11 19" id="KW-1133">Transmembrane helix</keyword>
<dbReference type="InterPro" id="IPR036641">
    <property type="entry name" value="HPT_dom_sf"/>
</dbReference>
<organism evidence="25 26">
    <name type="scientific">Mariprofundus micogutta</name>
    <dbReference type="NCBI Taxonomy" id="1921010"/>
    <lineage>
        <taxon>Bacteria</taxon>
        <taxon>Pseudomonadati</taxon>
        <taxon>Pseudomonadota</taxon>
        <taxon>Candidatius Mariprofundia</taxon>
        <taxon>Mariprofundales</taxon>
        <taxon>Mariprofundaceae</taxon>
        <taxon>Mariprofundus</taxon>
    </lineage>
</organism>
<feature type="domain" description="Histidine kinase" evidence="20">
    <location>
        <begin position="415"/>
        <end position="636"/>
    </location>
</feature>
<evidence type="ECO:0000256" key="1">
    <source>
        <dbReference type="ARBA" id="ARBA00000085"/>
    </source>
</evidence>
<dbReference type="Pfam" id="PF01627">
    <property type="entry name" value="Hpt"/>
    <property type="match status" value="1"/>
</dbReference>
<dbReference type="CDD" id="cd00130">
    <property type="entry name" value="PAS"/>
    <property type="match status" value="1"/>
</dbReference>
<keyword evidence="12" id="KW-0902">Two-component regulatory system</keyword>
<dbReference type="EC" id="2.7.13.3" evidence="3"/>
<feature type="transmembrane region" description="Helical" evidence="19">
    <location>
        <begin position="9"/>
        <end position="29"/>
    </location>
</feature>
<keyword evidence="5 17" id="KW-0597">Phosphoprotein</keyword>
<dbReference type="PROSITE" id="PS50894">
    <property type="entry name" value="HPT"/>
    <property type="match status" value="1"/>
</dbReference>
<dbReference type="SMART" id="SM00387">
    <property type="entry name" value="HATPase_c"/>
    <property type="match status" value="1"/>
</dbReference>
<dbReference type="PROSITE" id="PS50109">
    <property type="entry name" value="HIS_KIN"/>
    <property type="match status" value="1"/>
</dbReference>
<dbReference type="EMBL" id="BDFD01000011">
    <property type="protein sequence ID" value="GAV20468.1"/>
    <property type="molecule type" value="Genomic_DNA"/>
</dbReference>
<feature type="modified residue" description="4-aspartylphosphate" evidence="17">
    <location>
        <position position="707"/>
    </location>
</feature>
<dbReference type="Pfam" id="PF00072">
    <property type="entry name" value="Response_reg"/>
    <property type="match status" value="2"/>
</dbReference>
<dbReference type="InterPro" id="IPR003661">
    <property type="entry name" value="HisK_dim/P_dom"/>
</dbReference>
<dbReference type="Gene3D" id="6.10.340.10">
    <property type="match status" value="1"/>
</dbReference>
<feature type="modified residue" description="Phosphohistidine" evidence="16">
    <location>
        <position position="1002"/>
    </location>
</feature>
<evidence type="ECO:0000256" key="3">
    <source>
        <dbReference type="ARBA" id="ARBA00012438"/>
    </source>
</evidence>
<dbReference type="OrthoDB" id="5287236at2"/>
<proteinExistence type="predicted"/>
<feature type="transmembrane region" description="Helical" evidence="19">
    <location>
        <begin position="154"/>
        <end position="176"/>
    </location>
</feature>
<evidence type="ECO:0000256" key="7">
    <source>
        <dbReference type="ARBA" id="ARBA00022692"/>
    </source>
</evidence>
<dbReference type="InterPro" id="IPR036890">
    <property type="entry name" value="HATPase_C_sf"/>
</dbReference>
<dbReference type="InterPro" id="IPR003660">
    <property type="entry name" value="HAMP_dom"/>
</dbReference>
<feature type="domain" description="Response regulatory" evidence="21">
    <location>
        <begin position="655"/>
        <end position="775"/>
    </location>
</feature>
<dbReference type="Gene3D" id="3.30.565.10">
    <property type="entry name" value="Histidine kinase-like ATPase, C-terminal domain"/>
    <property type="match status" value="1"/>
</dbReference>
<evidence type="ECO:0000256" key="14">
    <source>
        <dbReference type="ARBA" id="ARBA00064003"/>
    </source>
</evidence>
<dbReference type="InterPro" id="IPR003594">
    <property type="entry name" value="HATPase_dom"/>
</dbReference>
<dbReference type="InterPro" id="IPR005467">
    <property type="entry name" value="His_kinase_dom"/>
</dbReference>
<comment type="catalytic activity">
    <reaction evidence="1">
        <text>ATP + protein L-histidine = ADP + protein N-phospho-L-histidine.</text>
        <dbReference type="EC" id="2.7.13.3"/>
    </reaction>
</comment>
<dbReference type="SUPFAM" id="SSF55785">
    <property type="entry name" value="PYP-like sensor domain (PAS domain)"/>
    <property type="match status" value="1"/>
</dbReference>
<dbReference type="CDD" id="cd00082">
    <property type="entry name" value="HisKA"/>
    <property type="match status" value="1"/>
</dbReference>
<dbReference type="PANTHER" id="PTHR45339">
    <property type="entry name" value="HYBRID SIGNAL TRANSDUCTION HISTIDINE KINASE J"/>
    <property type="match status" value="1"/>
</dbReference>
<dbReference type="GO" id="GO:0005524">
    <property type="term" value="F:ATP binding"/>
    <property type="evidence" value="ECO:0007669"/>
    <property type="project" value="UniProtKB-KW"/>
</dbReference>
<dbReference type="InterPro" id="IPR000014">
    <property type="entry name" value="PAS"/>
</dbReference>
<evidence type="ECO:0000256" key="19">
    <source>
        <dbReference type="SAM" id="Phobius"/>
    </source>
</evidence>
<dbReference type="PRINTS" id="PR00344">
    <property type="entry name" value="BCTRLSENSOR"/>
</dbReference>
<keyword evidence="18" id="KW-0175">Coiled coil</keyword>
<dbReference type="RefSeq" id="WP_072659787.1">
    <property type="nucleotide sequence ID" value="NZ_BDFD01000011.1"/>
</dbReference>
<dbReference type="InterPro" id="IPR035965">
    <property type="entry name" value="PAS-like_dom_sf"/>
</dbReference>
<dbReference type="Gene3D" id="3.40.50.2300">
    <property type="match status" value="2"/>
</dbReference>
<dbReference type="STRING" id="1921010.MMIC_P1434"/>
<dbReference type="FunFam" id="3.30.565.10:FF:000010">
    <property type="entry name" value="Sensor histidine kinase RcsC"/>
    <property type="match status" value="1"/>
</dbReference>
<keyword evidence="9 25" id="KW-0418">Kinase</keyword>
<keyword evidence="13 19" id="KW-0472">Membrane</keyword>
<evidence type="ECO:0000259" key="22">
    <source>
        <dbReference type="PROSITE" id="PS50113"/>
    </source>
</evidence>
<evidence type="ECO:0000259" key="21">
    <source>
        <dbReference type="PROSITE" id="PS50110"/>
    </source>
</evidence>
<evidence type="ECO:0000313" key="25">
    <source>
        <dbReference type="EMBL" id="GAV20468.1"/>
    </source>
</evidence>
<dbReference type="Pfam" id="PF02518">
    <property type="entry name" value="HATPase_c"/>
    <property type="match status" value="1"/>
</dbReference>
<keyword evidence="10" id="KW-0067">ATP-binding</keyword>
<keyword evidence="6 25" id="KW-0808">Transferase</keyword>
<keyword evidence="8" id="KW-0547">Nucleotide-binding</keyword>
<dbReference type="NCBIfam" id="TIGR00229">
    <property type="entry name" value="sensory_box"/>
    <property type="match status" value="1"/>
</dbReference>
<evidence type="ECO:0000256" key="17">
    <source>
        <dbReference type="PROSITE-ProRule" id="PRU00169"/>
    </source>
</evidence>
<dbReference type="GO" id="GO:0000155">
    <property type="term" value="F:phosphorelay sensor kinase activity"/>
    <property type="evidence" value="ECO:0007669"/>
    <property type="project" value="InterPro"/>
</dbReference>
<dbReference type="InterPro" id="IPR000700">
    <property type="entry name" value="PAS-assoc_C"/>
</dbReference>
<evidence type="ECO:0000256" key="12">
    <source>
        <dbReference type="ARBA" id="ARBA00023012"/>
    </source>
</evidence>
<dbReference type="AlphaFoldDB" id="A0A1L8CNH7"/>
<evidence type="ECO:0000256" key="4">
    <source>
        <dbReference type="ARBA" id="ARBA00022475"/>
    </source>
</evidence>
<dbReference type="Gene3D" id="3.30.450.20">
    <property type="entry name" value="PAS domain"/>
    <property type="match status" value="1"/>
</dbReference>
<dbReference type="Pfam" id="PF00672">
    <property type="entry name" value="HAMP"/>
    <property type="match status" value="1"/>
</dbReference>
<evidence type="ECO:0000256" key="2">
    <source>
        <dbReference type="ARBA" id="ARBA00004651"/>
    </source>
</evidence>
<evidence type="ECO:0000259" key="23">
    <source>
        <dbReference type="PROSITE" id="PS50885"/>
    </source>
</evidence>
<evidence type="ECO:0000256" key="13">
    <source>
        <dbReference type="ARBA" id="ARBA00023136"/>
    </source>
</evidence>
<dbReference type="Proteomes" id="UP000231632">
    <property type="component" value="Unassembled WGS sequence"/>
</dbReference>
<evidence type="ECO:0000256" key="6">
    <source>
        <dbReference type="ARBA" id="ARBA00022679"/>
    </source>
</evidence>
<evidence type="ECO:0000256" key="9">
    <source>
        <dbReference type="ARBA" id="ARBA00022777"/>
    </source>
</evidence>
<dbReference type="SUPFAM" id="SSF52172">
    <property type="entry name" value="CheY-like"/>
    <property type="match status" value="2"/>
</dbReference>
<evidence type="ECO:0000259" key="24">
    <source>
        <dbReference type="PROSITE" id="PS50894"/>
    </source>
</evidence>
<dbReference type="Pfam" id="PF13426">
    <property type="entry name" value="PAS_9"/>
    <property type="match status" value="1"/>
</dbReference>
<evidence type="ECO:0000256" key="11">
    <source>
        <dbReference type="ARBA" id="ARBA00022989"/>
    </source>
</evidence>
<dbReference type="Pfam" id="PF00512">
    <property type="entry name" value="HisKA"/>
    <property type="match status" value="1"/>
</dbReference>
<protein>
    <recommendedName>
        <fullName evidence="15">Sensory/regulatory protein RpfC</fullName>
        <ecNumber evidence="3">2.7.13.3</ecNumber>
    </recommendedName>
</protein>
<dbReference type="GO" id="GO:0005886">
    <property type="term" value="C:plasma membrane"/>
    <property type="evidence" value="ECO:0007669"/>
    <property type="project" value="UniProtKB-SubCell"/>
</dbReference>
<dbReference type="Gene3D" id="1.10.287.130">
    <property type="match status" value="1"/>
</dbReference>
<keyword evidence="4" id="KW-1003">Cell membrane</keyword>
<dbReference type="SMART" id="SM00448">
    <property type="entry name" value="REC"/>
    <property type="match status" value="2"/>
</dbReference>
<reference evidence="25 26" key="1">
    <citation type="journal article" date="2017" name="Arch. Microbiol.">
        <title>Mariprofundus micogutta sp. nov., a novel iron-oxidizing zetaproteobacterium isolated from a deep-sea hydrothermal field at the Bayonnaise knoll of the Izu-Ogasawara arc, and a description of Mariprofundales ord. nov. and Zetaproteobacteria classis nov.</title>
        <authorList>
            <person name="Makita H."/>
            <person name="Tanaka E."/>
            <person name="Mitsunobu S."/>
            <person name="Miyazaki M."/>
            <person name="Nunoura T."/>
            <person name="Uematsu K."/>
            <person name="Takaki Y."/>
            <person name="Nishi S."/>
            <person name="Shimamura S."/>
            <person name="Takai K."/>
        </authorList>
    </citation>
    <scope>NUCLEOTIDE SEQUENCE [LARGE SCALE GENOMIC DNA]</scope>
    <source>
        <strain evidence="25 26">ET2</strain>
    </source>
</reference>
<feature type="domain" description="PAC" evidence="22">
    <location>
        <begin position="329"/>
        <end position="379"/>
    </location>
</feature>
<feature type="domain" description="HPt" evidence="24">
    <location>
        <begin position="963"/>
        <end position="1055"/>
    </location>
</feature>
<feature type="domain" description="Response regulatory" evidence="21">
    <location>
        <begin position="803"/>
        <end position="919"/>
    </location>
</feature>
<dbReference type="Gene3D" id="1.20.120.160">
    <property type="entry name" value="HPT domain"/>
    <property type="match status" value="1"/>
</dbReference>
<evidence type="ECO:0000256" key="16">
    <source>
        <dbReference type="PROSITE-ProRule" id="PRU00110"/>
    </source>
</evidence>
<name>A0A1L8CNH7_9PROT</name>
<dbReference type="CDD" id="cd17546">
    <property type="entry name" value="REC_hyHK_CKI1_RcsC-like"/>
    <property type="match status" value="2"/>
</dbReference>
<accession>A0A1L8CNH7</accession>
<evidence type="ECO:0000256" key="5">
    <source>
        <dbReference type="ARBA" id="ARBA00022553"/>
    </source>
</evidence>
<dbReference type="SUPFAM" id="SSF55874">
    <property type="entry name" value="ATPase domain of HSP90 chaperone/DNA topoisomerase II/histidine kinase"/>
    <property type="match status" value="1"/>
</dbReference>
<gene>
    <name evidence="25" type="ORF">MMIC_P1434</name>
</gene>
<keyword evidence="26" id="KW-1185">Reference proteome</keyword>
<feature type="coiled-coil region" evidence="18">
    <location>
        <begin position="370"/>
        <end position="408"/>
    </location>
</feature>
<dbReference type="CDD" id="cd16922">
    <property type="entry name" value="HATPase_EvgS-ArcB-TorS-like"/>
    <property type="match status" value="1"/>
</dbReference>
<comment type="subunit">
    <text evidence="14">At low DSF concentrations, interacts with RpfF.</text>
</comment>
<dbReference type="SUPFAM" id="SSF47226">
    <property type="entry name" value="Histidine-containing phosphotransfer domain, HPT domain"/>
    <property type="match status" value="1"/>
</dbReference>
<dbReference type="PROSITE" id="PS50885">
    <property type="entry name" value="HAMP"/>
    <property type="match status" value="1"/>
</dbReference>
<dbReference type="InterPro" id="IPR001789">
    <property type="entry name" value="Sig_transdc_resp-reg_receiver"/>
</dbReference>
<evidence type="ECO:0000259" key="20">
    <source>
        <dbReference type="PROSITE" id="PS50109"/>
    </source>
</evidence>
<dbReference type="SUPFAM" id="SSF47384">
    <property type="entry name" value="Homodimeric domain of signal transducing histidine kinase"/>
    <property type="match status" value="1"/>
</dbReference>
<dbReference type="PANTHER" id="PTHR45339:SF1">
    <property type="entry name" value="HYBRID SIGNAL TRANSDUCTION HISTIDINE KINASE J"/>
    <property type="match status" value="1"/>
</dbReference>